<organism evidence="6 7">
    <name type="scientific">Eleusine coracana subsp. coracana</name>
    <dbReference type="NCBI Taxonomy" id="191504"/>
    <lineage>
        <taxon>Eukaryota</taxon>
        <taxon>Viridiplantae</taxon>
        <taxon>Streptophyta</taxon>
        <taxon>Embryophyta</taxon>
        <taxon>Tracheophyta</taxon>
        <taxon>Spermatophyta</taxon>
        <taxon>Magnoliopsida</taxon>
        <taxon>Liliopsida</taxon>
        <taxon>Poales</taxon>
        <taxon>Poaceae</taxon>
        <taxon>PACMAD clade</taxon>
        <taxon>Chloridoideae</taxon>
        <taxon>Cynodonteae</taxon>
        <taxon>Eleusininae</taxon>
        <taxon>Eleusine</taxon>
    </lineage>
</organism>
<dbReference type="EMBL" id="BQKI01000084">
    <property type="protein sequence ID" value="GJN32863.1"/>
    <property type="molecule type" value="Genomic_DNA"/>
</dbReference>
<feature type="signal peptide" evidence="4">
    <location>
        <begin position="1"/>
        <end position="23"/>
    </location>
</feature>
<name>A0AAV5FB17_ELECO</name>
<keyword evidence="4" id="KW-0732">Signal</keyword>
<evidence type="ECO:0000259" key="5">
    <source>
        <dbReference type="Pfam" id="PF16845"/>
    </source>
</evidence>
<evidence type="ECO:0000313" key="6">
    <source>
        <dbReference type="EMBL" id="GJN32863.1"/>
    </source>
</evidence>
<evidence type="ECO:0000256" key="1">
    <source>
        <dbReference type="ARBA" id="ARBA00007233"/>
    </source>
</evidence>
<dbReference type="SUPFAM" id="SSF54403">
    <property type="entry name" value="Cystatin/monellin"/>
    <property type="match status" value="1"/>
</dbReference>
<dbReference type="AlphaFoldDB" id="A0AAV5FB17"/>
<reference evidence="6" key="1">
    <citation type="journal article" date="2018" name="DNA Res.">
        <title>Multiple hybrid de novo genome assembly of finger millet, an orphan allotetraploid crop.</title>
        <authorList>
            <person name="Hatakeyama M."/>
            <person name="Aluri S."/>
            <person name="Balachadran M.T."/>
            <person name="Sivarajan S.R."/>
            <person name="Patrignani A."/>
            <person name="Gruter S."/>
            <person name="Poveda L."/>
            <person name="Shimizu-Inatsugi R."/>
            <person name="Baeten J."/>
            <person name="Francoijs K.J."/>
            <person name="Nataraja K.N."/>
            <person name="Reddy Y.A.N."/>
            <person name="Phadnis S."/>
            <person name="Ravikumar R.L."/>
            <person name="Schlapbach R."/>
            <person name="Sreeman S.M."/>
            <person name="Shimizu K.K."/>
        </authorList>
    </citation>
    <scope>NUCLEOTIDE SEQUENCE</scope>
</reference>
<proteinExistence type="inferred from homology"/>
<evidence type="ECO:0000256" key="3">
    <source>
        <dbReference type="ARBA" id="ARBA00022704"/>
    </source>
</evidence>
<dbReference type="InterPro" id="IPR046350">
    <property type="entry name" value="Cystatin_sf"/>
</dbReference>
<reference evidence="6" key="2">
    <citation type="submission" date="2021-12" db="EMBL/GenBank/DDBJ databases">
        <title>Resequencing data analysis of finger millet.</title>
        <authorList>
            <person name="Hatakeyama M."/>
            <person name="Aluri S."/>
            <person name="Balachadran M.T."/>
            <person name="Sivarajan S.R."/>
            <person name="Poveda L."/>
            <person name="Shimizu-Inatsugi R."/>
            <person name="Schlapbach R."/>
            <person name="Sreeman S.M."/>
            <person name="Shimizu K.K."/>
        </authorList>
    </citation>
    <scope>NUCLEOTIDE SEQUENCE</scope>
</reference>
<sequence length="96" mass="10571">MRTILLFVVGVIAIYLITTPTTATPVDINNPSIQSLGRWAVTEHVKEAKDGIRFISVVSADQSRGLSSGLYYDLIIDASDSDGKDRKYKAQIEKLD</sequence>
<feature type="chain" id="PRO_5043360654" description="Cystatin domain-containing protein" evidence="4">
    <location>
        <begin position="24"/>
        <end position="96"/>
    </location>
</feature>
<dbReference type="PANTHER" id="PTHR47116">
    <property type="entry name" value="PHLOEM FILAMENT PROTEIN"/>
    <property type="match status" value="1"/>
</dbReference>
<dbReference type="InterPro" id="IPR027214">
    <property type="entry name" value="Cystatin"/>
</dbReference>
<dbReference type="Proteomes" id="UP001054889">
    <property type="component" value="Unassembled WGS sequence"/>
</dbReference>
<evidence type="ECO:0000313" key="7">
    <source>
        <dbReference type="Proteomes" id="UP001054889"/>
    </source>
</evidence>
<comment type="caution">
    <text evidence="6">The sequence shown here is derived from an EMBL/GenBank/DDBJ whole genome shotgun (WGS) entry which is preliminary data.</text>
</comment>
<dbReference type="Pfam" id="PF16845">
    <property type="entry name" value="SQAPI"/>
    <property type="match status" value="1"/>
</dbReference>
<gene>
    <name evidence="6" type="primary">gb21402</name>
    <name evidence="6" type="ORF">PR202_gb21402</name>
</gene>
<comment type="similarity">
    <text evidence="1">Belongs to the cystatin family. Phytocystatin subfamily.</text>
</comment>
<keyword evidence="7" id="KW-1185">Reference proteome</keyword>
<keyword evidence="3" id="KW-0789">Thiol protease inhibitor</keyword>
<feature type="domain" description="Cystatin" evidence="5">
    <location>
        <begin position="27"/>
        <end position="91"/>
    </location>
</feature>
<keyword evidence="2" id="KW-0646">Protease inhibitor</keyword>
<dbReference type="GO" id="GO:0004869">
    <property type="term" value="F:cysteine-type endopeptidase inhibitor activity"/>
    <property type="evidence" value="ECO:0007669"/>
    <property type="project" value="UniProtKB-KW"/>
</dbReference>
<evidence type="ECO:0000256" key="2">
    <source>
        <dbReference type="ARBA" id="ARBA00022690"/>
    </source>
</evidence>
<dbReference type="Gene3D" id="3.10.450.10">
    <property type="match status" value="1"/>
</dbReference>
<dbReference type="InterPro" id="IPR000010">
    <property type="entry name" value="Cystatin_dom"/>
</dbReference>
<evidence type="ECO:0000256" key="4">
    <source>
        <dbReference type="SAM" id="SignalP"/>
    </source>
</evidence>
<protein>
    <recommendedName>
        <fullName evidence="5">Cystatin domain-containing protein</fullName>
    </recommendedName>
</protein>
<accession>A0AAV5FB17</accession>